<evidence type="ECO:0000313" key="1">
    <source>
        <dbReference type="EMBL" id="CAI9170996.1"/>
    </source>
</evidence>
<proteinExistence type="predicted"/>
<accession>A0ABN8ZD92</accession>
<reference evidence="1" key="1">
    <citation type="submission" date="2023-04" db="EMBL/GenBank/DDBJ databases">
        <authorList>
            <consortium name="ELIXIR-Norway"/>
        </authorList>
    </citation>
    <scope>NUCLEOTIDE SEQUENCE [LARGE SCALE GENOMIC DNA]</scope>
</reference>
<organism evidence="1 2">
    <name type="scientific">Rangifer tarandus platyrhynchus</name>
    <name type="common">Svalbard reindeer</name>
    <dbReference type="NCBI Taxonomy" id="3082113"/>
    <lineage>
        <taxon>Eukaryota</taxon>
        <taxon>Metazoa</taxon>
        <taxon>Chordata</taxon>
        <taxon>Craniata</taxon>
        <taxon>Vertebrata</taxon>
        <taxon>Euteleostomi</taxon>
        <taxon>Mammalia</taxon>
        <taxon>Eutheria</taxon>
        <taxon>Laurasiatheria</taxon>
        <taxon>Artiodactyla</taxon>
        <taxon>Ruminantia</taxon>
        <taxon>Pecora</taxon>
        <taxon>Cervidae</taxon>
        <taxon>Odocoileinae</taxon>
        <taxon>Rangifer</taxon>
    </lineage>
</organism>
<dbReference type="Proteomes" id="UP001176941">
    <property type="component" value="Chromosome 30"/>
</dbReference>
<protein>
    <submittedName>
        <fullName evidence="1">Uncharacterized protein</fullName>
    </submittedName>
</protein>
<gene>
    <name evidence="1" type="ORF">MRATA1EN1_LOCUS19958</name>
</gene>
<sequence length="101" mass="10679">MRRTGGRDKPGDVIGFVMSPSLAAAPLRSLRAGDVTVGTRADKCALEGLSNAGGLSCRERGGTNATADAVWRPHRQGLSPLTDWLRPRRDLCAPANPSRPS</sequence>
<dbReference type="EMBL" id="OX459966">
    <property type="protein sequence ID" value="CAI9170996.1"/>
    <property type="molecule type" value="Genomic_DNA"/>
</dbReference>
<evidence type="ECO:0000313" key="2">
    <source>
        <dbReference type="Proteomes" id="UP001176941"/>
    </source>
</evidence>
<name>A0ABN8ZD92_RANTA</name>
<keyword evidence="2" id="KW-1185">Reference proteome</keyword>